<name>A0A316G0U5_9RHOB</name>
<organism evidence="2 3">
    <name type="scientific">Silicimonas algicola</name>
    <dbReference type="NCBI Taxonomy" id="1826607"/>
    <lineage>
        <taxon>Bacteria</taxon>
        <taxon>Pseudomonadati</taxon>
        <taxon>Pseudomonadota</taxon>
        <taxon>Alphaproteobacteria</taxon>
        <taxon>Rhodobacterales</taxon>
        <taxon>Paracoccaceae</taxon>
    </lineage>
</organism>
<dbReference type="GO" id="GO:0000150">
    <property type="term" value="F:DNA strand exchange activity"/>
    <property type="evidence" value="ECO:0007669"/>
    <property type="project" value="InterPro"/>
</dbReference>
<evidence type="ECO:0000259" key="1">
    <source>
        <dbReference type="PROSITE" id="PS51736"/>
    </source>
</evidence>
<feature type="domain" description="Resolvase/invertase-type recombinase catalytic" evidence="1">
    <location>
        <begin position="1"/>
        <end position="38"/>
    </location>
</feature>
<evidence type="ECO:0000313" key="3">
    <source>
        <dbReference type="Proteomes" id="UP000245390"/>
    </source>
</evidence>
<accession>A0A316G0U5</accession>
<protein>
    <recommendedName>
        <fullName evidence="1">Resolvase/invertase-type recombinase catalytic domain-containing protein</fullName>
    </recommendedName>
</protein>
<dbReference type="InterPro" id="IPR011109">
    <property type="entry name" value="DNA_bind_recombinase_dom"/>
</dbReference>
<sequence length="125" mass="13341">MPEANDLTVGIMAFVAQQERDAISRGTKEALAAVKARGVKLGSPNKAAALRRAGKGGYALRAAVSKNADGFAESARPVLETRRAQGTTNLRGIAAELNDRGMLTRRSGDWRMSNVRYLLGRLGSN</sequence>
<dbReference type="Proteomes" id="UP000245390">
    <property type="component" value="Unassembled WGS sequence"/>
</dbReference>
<dbReference type="AlphaFoldDB" id="A0A316G0U5"/>
<evidence type="ECO:0000313" key="2">
    <source>
        <dbReference type="EMBL" id="PWK53586.1"/>
    </source>
</evidence>
<keyword evidence="3" id="KW-1185">Reference proteome</keyword>
<gene>
    <name evidence="2" type="ORF">C8D95_113111</name>
</gene>
<dbReference type="GO" id="GO:0003677">
    <property type="term" value="F:DNA binding"/>
    <property type="evidence" value="ECO:0007669"/>
    <property type="project" value="InterPro"/>
</dbReference>
<comment type="caution">
    <text evidence="2">The sequence shown here is derived from an EMBL/GenBank/DDBJ whole genome shotgun (WGS) entry which is preliminary data.</text>
</comment>
<dbReference type="PROSITE" id="PS51736">
    <property type="entry name" value="RECOMBINASES_3"/>
    <property type="match status" value="1"/>
</dbReference>
<dbReference type="InterPro" id="IPR006119">
    <property type="entry name" value="Resolv_N"/>
</dbReference>
<reference evidence="2 3" key="1">
    <citation type="submission" date="2018-05" db="EMBL/GenBank/DDBJ databases">
        <title>Genomic Encyclopedia of Type Strains, Phase IV (KMG-IV): sequencing the most valuable type-strain genomes for metagenomic binning, comparative biology and taxonomic classification.</title>
        <authorList>
            <person name="Goeker M."/>
        </authorList>
    </citation>
    <scope>NUCLEOTIDE SEQUENCE [LARGE SCALE GENOMIC DNA]</scope>
    <source>
        <strain evidence="2 3">DSM 103371</strain>
    </source>
</reference>
<dbReference type="Pfam" id="PF07508">
    <property type="entry name" value="Recombinase"/>
    <property type="match status" value="1"/>
</dbReference>
<proteinExistence type="predicted"/>
<dbReference type="EMBL" id="QGGV01000013">
    <property type="protein sequence ID" value="PWK53586.1"/>
    <property type="molecule type" value="Genomic_DNA"/>
</dbReference>